<organism evidence="2 3">
    <name type="scientific">Candidatus Segetimicrobium genomatis</name>
    <dbReference type="NCBI Taxonomy" id="2569760"/>
    <lineage>
        <taxon>Bacteria</taxon>
        <taxon>Bacillati</taxon>
        <taxon>Candidatus Sysuimicrobiota</taxon>
        <taxon>Candidatus Sysuimicrobiia</taxon>
        <taxon>Candidatus Sysuimicrobiales</taxon>
        <taxon>Candidatus Segetimicrobiaceae</taxon>
        <taxon>Candidatus Segetimicrobium</taxon>
    </lineage>
</organism>
<dbReference type="Proteomes" id="UP000318509">
    <property type="component" value="Unassembled WGS sequence"/>
</dbReference>
<sequence length="413" mass="44262">MHMPVTRVLSLRFEQVRDVNCLRLALWGALLCLFALSAPGAHADEAAKSAEPAKPTAPSLTDVLTASGIDLHGYLDTAYSYLSGTGIFRSGVADRVFDTEPNAFNLHQAALTVDYQPKEGFGGLVNLTAGRDARVIASAGEATSNFDVTQAFVQYAHGPLTIIGGKFVTLAGAEVINSTQDTTYSRSILFGYAIPFSHTGARLTYAASDQLSLIVGVNNGWDQLQDANKQKTAELGVSYTPSKMFSLAVQGYSGVEQLSGGAFIGAGTHGVRSLVDAVGTCTATSQLTFILNVDWGQQENFTSLVDGTSIKAKWDGAAGYANYQVNDQWRLSVRAEYFDDKDGYRTGVIQKWKEATLTLAYLPTKFIEIRGEVRGDKSDSSAFVKDTSFFSGPPGAGITDNQTSIGLEAVYKF</sequence>
<evidence type="ECO:0000313" key="3">
    <source>
        <dbReference type="Proteomes" id="UP000318509"/>
    </source>
</evidence>
<dbReference type="InterPro" id="IPR023614">
    <property type="entry name" value="Porin_dom_sf"/>
</dbReference>
<proteinExistence type="predicted"/>
<evidence type="ECO:0000256" key="1">
    <source>
        <dbReference type="SAM" id="SignalP"/>
    </source>
</evidence>
<protein>
    <submittedName>
        <fullName evidence="2">Porin</fullName>
    </submittedName>
</protein>
<gene>
    <name evidence="2" type="ORF">E6H00_00045</name>
</gene>
<dbReference type="Pfam" id="PF07642">
    <property type="entry name" value="BBP2"/>
    <property type="match status" value="1"/>
</dbReference>
<dbReference type="AlphaFoldDB" id="A0A537KES2"/>
<feature type="chain" id="PRO_5022182580" evidence="1">
    <location>
        <begin position="44"/>
        <end position="413"/>
    </location>
</feature>
<feature type="signal peptide" evidence="1">
    <location>
        <begin position="1"/>
        <end position="43"/>
    </location>
</feature>
<keyword evidence="1" id="KW-0732">Signal</keyword>
<dbReference type="EMBL" id="VBAK01000002">
    <property type="protein sequence ID" value="TMI94288.1"/>
    <property type="molecule type" value="Genomic_DNA"/>
</dbReference>
<dbReference type="SUPFAM" id="SSF56935">
    <property type="entry name" value="Porins"/>
    <property type="match status" value="1"/>
</dbReference>
<evidence type="ECO:0000313" key="2">
    <source>
        <dbReference type="EMBL" id="TMI94288.1"/>
    </source>
</evidence>
<name>A0A537KES2_9BACT</name>
<dbReference type="Gene3D" id="2.40.160.10">
    <property type="entry name" value="Porin"/>
    <property type="match status" value="1"/>
</dbReference>
<reference evidence="2 3" key="1">
    <citation type="journal article" date="2019" name="Nat. Microbiol.">
        <title>Mediterranean grassland soil C-N compound turnover is dependent on rainfall and depth, and is mediated by genomically divergent microorganisms.</title>
        <authorList>
            <person name="Diamond S."/>
            <person name="Andeer P.F."/>
            <person name="Li Z."/>
            <person name="Crits-Christoph A."/>
            <person name="Burstein D."/>
            <person name="Anantharaman K."/>
            <person name="Lane K.R."/>
            <person name="Thomas B.C."/>
            <person name="Pan C."/>
            <person name="Northen T.R."/>
            <person name="Banfield J.F."/>
        </authorList>
    </citation>
    <scope>NUCLEOTIDE SEQUENCE [LARGE SCALE GENOMIC DNA]</scope>
    <source>
        <strain evidence="2">NP_3</strain>
    </source>
</reference>
<comment type="caution">
    <text evidence="2">The sequence shown here is derived from an EMBL/GenBank/DDBJ whole genome shotgun (WGS) entry which is preliminary data.</text>
</comment>
<accession>A0A537KES2</accession>
<dbReference type="InterPro" id="IPR011486">
    <property type="entry name" value="BBP2"/>
</dbReference>